<keyword evidence="3" id="KW-0732">Signal</keyword>
<evidence type="ECO:0000256" key="1">
    <source>
        <dbReference type="ARBA" id="ARBA00004442"/>
    </source>
</evidence>
<dbReference type="OrthoDB" id="5694214at2"/>
<accession>A0A2T0U6V5</accession>
<dbReference type="InterPro" id="IPR033985">
    <property type="entry name" value="SusD-like_N"/>
</dbReference>
<evidence type="ECO:0000256" key="2">
    <source>
        <dbReference type="ARBA" id="ARBA00006275"/>
    </source>
</evidence>
<keyword evidence="4" id="KW-0472">Membrane</keyword>
<organism evidence="8 9">
    <name type="scientific">Arcticibacter pallidicorallinus</name>
    <dbReference type="NCBI Taxonomy" id="1259464"/>
    <lineage>
        <taxon>Bacteria</taxon>
        <taxon>Pseudomonadati</taxon>
        <taxon>Bacteroidota</taxon>
        <taxon>Sphingobacteriia</taxon>
        <taxon>Sphingobacteriales</taxon>
        <taxon>Sphingobacteriaceae</taxon>
        <taxon>Arcticibacter</taxon>
    </lineage>
</organism>
<name>A0A2T0U6V5_9SPHI</name>
<gene>
    <name evidence="8" type="ORF">B0I27_10363</name>
</gene>
<dbReference type="RefSeq" id="WP_106292206.1">
    <property type="nucleotide sequence ID" value="NZ_PVTH01000003.1"/>
</dbReference>
<dbReference type="SUPFAM" id="SSF48452">
    <property type="entry name" value="TPR-like"/>
    <property type="match status" value="1"/>
</dbReference>
<evidence type="ECO:0000259" key="7">
    <source>
        <dbReference type="Pfam" id="PF14322"/>
    </source>
</evidence>
<dbReference type="Pfam" id="PF14322">
    <property type="entry name" value="SusD-like_3"/>
    <property type="match status" value="1"/>
</dbReference>
<dbReference type="InterPro" id="IPR012944">
    <property type="entry name" value="SusD_RagB_dom"/>
</dbReference>
<keyword evidence="9" id="KW-1185">Reference proteome</keyword>
<dbReference type="GO" id="GO:0009279">
    <property type="term" value="C:cell outer membrane"/>
    <property type="evidence" value="ECO:0007669"/>
    <property type="project" value="UniProtKB-SubCell"/>
</dbReference>
<evidence type="ECO:0000313" key="8">
    <source>
        <dbReference type="EMBL" id="PRY53598.1"/>
    </source>
</evidence>
<comment type="subcellular location">
    <subcellularLocation>
        <location evidence="1">Cell outer membrane</location>
    </subcellularLocation>
</comment>
<evidence type="ECO:0000256" key="4">
    <source>
        <dbReference type="ARBA" id="ARBA00023136"/>
    </source>
</evidence>
<evidence type="ECO:0000256" key="5">
    <source>
        <dbReference type="ARBA" id="ARBA00023237"/>
    </source>
</evidence>
<dbReference type="Pfam" id="PF07980">
    <property type="entry name" value="SusD_RagB"/>
    <property type="match status" value="1"/>
</dbReference>
<comment type="similarity">
    <text evidence="2">Belongs to the SusD family.</text>
</comment>
<dbReference type="EMBL" id="PVTH01000003">
    <property type="protein sequence ID" value="PRY53598.1"/>
    <property type="molecule type" value="Genomic_DNA"/>
</dbReference>
<dbReference type="Gene3D" id="1.25.40.390">
    <property type="match status" value="1"/>
</dbReference>
<keyword evidence="5" id="KW-0998">Cell outer membrane</keyword>
<dbReference type="Proteomes" id="UP000238034">
    <property type="component" value="Unassembled WGS sequence"/>
</dbReference>
<proteinExistence type="inferred from homology"/>
<evidence type="ECO:0000313" key="9">
    <source>
        <dbReference type="Proteomes" id="UP000238034"/>
    </source>
</evidence>
<feature type="domain" description="RagB/SusD" evidence="6">
    <location>
        <begin position="356"/>
        <end position="611"/>
    </location>
</feature>
<feature type="domain" description="SusD-like N-terminal" evidence="7">
    <location>
        <begin position="107"/>
        <end position="231"/>
    </location>
</feature>
<dbReference type="InterPro" id="IPR011990">
    <property type="entry name" value="TPR-like_helical_dom_sf"/>
</dbReference>
<comment type="caution">
    <text evidence="8">The sequence shown here is derived from an EMBL/GenBank/DDBJ whole genome shotgun (WGS) entry which is preliminary data.</text>
</comment>
<dbReference type="AlphaFoldDB" id="A0A2T0U6V5"/>
<reference evidence="8 9" key="1">
    <citation type="submission" date="2018-03" db="EMBL/GenBank/DDBJ databases">
        <title>Genomic Encyclopedia of Type Strains, Phase III (KMG-III): the genomes of soil and plant-associated and newly described type strains.</title>
        <authorList>
            <person name="Whitman W."/>
        </authorList>
    </citation>
    <scope>NUCLEOTIDE SEQUENCE [LARGE SCALE GENOMIC DNA]</scope>
    <source>
        <strain evidence="8 9">CGMCC 1.9313</strain>
    </source>
</reference>
<evidence type="ECO:0000256" key="3">
    <source>
        <dbReference type="ARBA" id="ARBA00022729"/>
    </source>
</evidence>
<evidence type="ECO:0000259" key="6">
    <source>
        <dbReference type="Pfam" id="PF07980"/>
    </source>
</evidence>
<sequence>MKNSIKALIFFTIVLQAYSCKKQDILDAKPNTDLNLETTFADSTRTSDFLFGIYSDIALDFSIERHYSISVSLADAADESNHRLGGLNQPNTVLALGALSPANGQGNHPYQNTWQKSYSNIRAVNIFLANVDSSPFSESLKRSSKAEARFLRAWYYHLLVKGFGGVPLLGDRILEATDVFDTPRSSYDDCVKYMVSELEAIEKELVPSQNSQNYGRITSVAAKALKSRILLYAASPLTNGGNIGNSPEQRAVAGYESYSEQRWREAADAAKDALDVADAHGYGLHVRHTIGSGSSIKAAPGYGFAEIYTRRRAIGTDADGKPLKEEFLLPGMRVTGGNKRLESRFLPQSTGTSRTESAPSHNLVKAFGTINGKPTAEDPAYDPAKPYQNRDPRLHYTVIFNGTLWRASSGSSQKPVYTYNGAPTDGINNSAWFTGYYWRKMMDSTVNSNSGSFQRVWPLIRYAEVLMNYAEAKNETGDIAATYEALKRIRERAGIRAGSNGMYGLEPGMSKEKMREVILNERQVEFAFESHRYYDVRRTKTAIENQNVLMTAMKITKSGAADVVKSTDTYQYSEEPIATNGQHVFYERNYWFPIRQTEMDTNPSFVQNPGY</sequence>
<protein>
    <submittedName>
        <fullName evidence="8">Putative outer membrane starch-binding protein</fullName>
    </submittedName>
</protein>